<evidence type="ECO:0000313" key="16">
    <source>
        <dbReference type="Proteomes" id="UP001432027"/>
    </source>
</evidence>
<keyword evidence="10" id="KW-0539">Nucleus</keyword>
<dbReference type="GO" id="GO:0005634">
    <property type="term" value="C:nucleus"/>
    <property type="evidence" value="ECO:0007669"/>
    <property type="project" value="UniProtKB-SubCell"/>
</dbReference>
<evidence type="ECO:0000256" key="11">
    <source>
        <dbReference type="SAM" id="MobiDB-lite"/>
    </source>
</evidence>
<dbReference type="PANTHER" id="PTHR46011:SF6">
    <property type="entry name" value="HIGH ZINC ACTIVATED NUCLEAR RECEPTOR PROTEIN"/>
    <property type="match status" value="1"/>
</dbReference>
<reference evidence="15" key="1">
    <citation type="submission" date="2023-10" db="EMBL/GenBank/DDBJ databases">
        <title>Genome assembly of Pristionchus species.</title>
        <authorList>
            <person name="Yoshida K."/>
            <person name="Sommer R.J."/>
        </authorList>
    </citation>
    <scope>NUCLEOTIDE SEQUENCE</scope>
    <source>
        <strain evidence="15">RS0144</strain>
    </source>
</reference>
<comment type="similarity">
    <text evidence="2">Belongs to the nuclear hormone receptor family.</text>
</comment>
<sequence>ETSHHLDERMAEDESGTRLCLVCRSKSDFSHFGVDSCRACAAFFRRTASLNKTYICSKSKEKCDVYKDGKLTCRHCRYKRCVEIGMRLRNVRTKLDTQRTDESGASSETDSITPNCSRHSECEPFTETSAFRPVISSRLLAAPATTPLLKLLSEQYRILIAVRRSCELLLRAQARTAESASERLDPSFHDRIFRATIGHFGRSVTATRHANIDFANACFPEMRTFDDQEKFILLQTFKTSRFIFESVYRARKLMPCNSKVVMVTVTSYLDEDGLEHYVSDAGAQHDKEHIMKVSREMMENMILSLGAILDKADITDVEAIAIVGLLFWPNYYVAKKPNKSVIEVSYHYQQRIFAELATYYRTVLRLDDNFSRMAHITFILECVQGIMQRLKEDLEVYHMLSSFDSNDPVSNVVQP</sequence>
<keyword evidence="7" id="KW-0238">DNA-binding</keyword>
<dbReference type="InterPro" id="IPR001628">
    <property type="entry name" value="Znf_hrmn_rcpt"/>
</dbReference>
<dbReference type="SUPFAM" id="SSF48508">
    <property type="entry name" value="Nuclear receptor ligand-binding domain"/>
    <property type="match status" value="1"/>
</dbReference>
<keyword evidence="4" id="KW-0863">Zinc-finger</keyword>
<evidence type="ECO:0000256" key="10">
    <source>
        <dbReference type="ARBA" id="ARBA00023242"/>
    </source>
</evidence>
<feature type="region of interest" description="Disordered" evidence="11">
    <location>
        <begin position="95"/>
        <end position="119"/>
    </location>
</feature>
<dbReference type="GO" id="GO:0003700">
    <property type="term" value="F:DNA-binding transcription factor activity"/>
    <property type="evidence" value="ECO:0007669"/>
    <property type="project" value="InterPro"/>
</dbReference>
<feature type="compositionally biased region" description="Polar residues" evidence="11">
    <location>
        <begin position="103"/>
        <end position="117"/>
    </location>
</feature>
<dbReference type="InterPro" id="IPR035500">
    <property type="entry name" value="NHR-like_dom_sf"/>
</dbReference>
<keyword evidence="3" id="KW-0479">Metal-binding</keyword>
<feature type="domain" description="Nuclear receptor" evidence="12">
    <location>
        <begin position="17"/>
        <end position="93"/>
    </location>
</feature>
<keyword evidence="9" id="KW-0675">Receptor</keyword>
<dbReference type="EMBL" id="BTSX01000004">
    <property type="protein sequence ID" value="GMS91820.1"/>
    <property type="molecule type" value="Genomic_DNA"/>
</dbReference>
<dbReference type="PROSITE" id="PS51030">
    <property type="entry name" value="NUCLEAR_REC_DBD_2"/>
    <property type="match status" value="1"/>
</dbReference>
<dbReference type="Proteomes" id="UP001432027">
    <property type="component" value="Unassembled WGS sequence"/>
</dbReference>
<dbReference type="SMART" id="SM00399">
    <property type="entry name" value="ZnF_C4"/>
    <property type="match status" value="1"/>
</dbReference>
<evidence type="ECO:0000256" key="3">
    <source>
        <dbReference type="ARBA" id="ARBA00022723"/>
    </source>
</evidence>
<proteinExistence type="inferred from homology"/>
<accession>A0AAV5UPI5</accession>
<comment type="subcellular location">
    <subcellularLocation>
        <location evidence="1">Nucleus</location>
    </subcellularLocation>
</comment>
<keyword evidence="16" id="KW-1185">Reference proteome</keyword>
<evidence type="ECO:0000256" key="2">
    <source>
        <dbReference type="ARBA" id="ARBA00005993"/>
    </source>
</evidence>
<gene>
    <name evidence="14" type="ORF">PENTCL1PPCAC_13995</name>
    <name evidence="15" type="ORF">PENTCL1PPCAC_30393</name>
</gene>
<dbReference type="InterPro" id="IPR013088">
    <property type="entry name" value="Znf_NHR/GATA"/>
</dbReference>
<evidence type="ECO:0000313" key="15">
    <source>
        <dbReference type="EMBL" id="GMT08219.1"/>
    </source>
</evidence>
<evidence type="ECO:0000256" key="6">
    <source>
        <dbReference type="ARBA" id="ARBA00023015"/>
    </source>
</evidence>
<organism evidence="15 16">
    <name type="scientific">Pristionchus entomophagus</name>
    <dbReference type="NCBI Taxonomy" id="358040"/>
    <lineage>
        <taxon>Eukaryota</taxon>
        <taxon>Metazoa</taxon>
        <taxon>Ecdysozoa</taxon>
        <taxon>Nematoda</taxon>
        <taxon>Chromadorea</taxon>
        <taxon>Rhabditida</taxon>
        <taxon>Rhabditina</taxon>
        <taxon>Diplogasteromorpha</taxon>
        <taxon>Diplogasteroidea</taxon>
        <taxon>Neodiplogasteridae</taxon>
        <taxon>Pristionchus</taxon>
    </lineage>
</organism>
<dbReference type="EMBL" id="BTSX01000038">
    <property type="protein sequence ID" value="GMT08219.1"/>
    <property type="molecule type" value="Genomic_DNA"/>
</dbReference>
<dbReference type="PROSITE" id="PS00031">
    <property type="entry name" value="NUCLEAR_REC_DBD_1"/>
    <property type="match status" value="1"/>
</dbReference>
<evidence type="ECO:0000256" key="9">
    <source>
        <dbReference type="ARBA" id="ARBA00023170"/>
    </source>
</evidence>
<protein>
    <recommendedName>
        <fullName evidence="17">Nuclear receptor</fullName>
    </recommendedName>
</protein>
<feature type="domain" description="NR LBD" evidence="13">
    <location>
        <begin position="161"/>
        <end position="415"/>
    </location>
</feature>
<evidence type="ECO:0000256" key="5">
    <source>
        <dbReference type="ARBA" id="ARBA00022833"/>
    </source>
</evidence>
<dbReference type="SUPFAM" id="SSF57716">
    <property type="entry name" value="Glucocorticoid receptor-like (DNA-binding domain)"/>
    <property type="match status" value="1"/>
</dbReference>
<dbReference type="Gene3D" id="1.10.565.10">
    <property type="entry name" value="Retinoid X Receptor"/>
    <property type="match status" value="1"/>
</dbReference>
<dbReference type="AlphaFoldDB" id="A0AAV5UPI5"/>
<name>A0AAV5UPI5_9BILA</name>
<evidence type="ECO:0000259" key="13">
    <source>
        <dbReference type="PROSITE" id="PS51843"/>
    </source>
</evidence>
<dbReference type="InterPro" id="IPR000536">
    <property type="entry name" value="Nucl_hrmn_rcpt_lig-bd"/>
</dbReference>
<dbReference type="Gene3D" id="3.30.50.10">
    <property type="entry name" value="Erythroid Transcription Factor GATA-1, subunit A"/>
    <property type="match status" value="1"/>
</dbReference>
<dbReference type="CDD" id="cd06960">
    <property type="entry name" value="NR_DBD_HNF4A"/>
    <property type="match status" value="1"/>
</dbReference>
<evidence type="ECO:0000256" key="8">
    <source>
        <dbReference type="ARBA" id="ARBA00023163"/>
    </source>
</evidence>
<keyword evidence="5" id="KW-0862">Zinc</keyword>
<feature type="non-terminal residue" evidence="15">
    <location>
        <position position="1"/>
    </location>
</feature>
<dbReference type="PRINTS" id="PR00047">
    <property type="entry name" value="STROIDFINGER"/>
</dbReference>
<evidence type="ECO:0008006" key="17">
    <source>
        <dbReference type="Google" id="ProtNLM"/>
    </source>
</evidence>
<dbReference type="GO" id="GO:0000978">
    <property type="term" value="F:RNA polymerase II cis-regulatory region sequence-specific DNA binding"/>
    <property type="evidence" value="ECO:0007669"/>
    <property type="project" value="InterPro"/>
</dbReference>
<evidence type="ECO:0000259" key="12">
    <source>
        <dbReference type="PROSITE" id="PS51030"/>
    </source>
</evidence>
<dbReference type="Pfam" id="PF00104">
    <property type="entry name" value="Hormone_recep"/>
    <property type="match status" value="1"/>
</dbReference>
<evidence type="ECO:0000256" key="4">
    <source>
        <dbReference type="ARBA" id="ARBA00022771"/>
    </source>
</evidence>
<keyword evidence="6" id="KW-0805">Transcription regulation</keyword>
<dbReference type="Pfam" id="PF00105">
    <property type="entry name" value="zf-C4"/>
    <property type="match status" value="1"/>
</dbReference>
<dbReference type="PROSITE" id="PS51843">
    <property type="entry name" value="NR_LBD"/>
    <property type="match status" value="1"/>
</dbReference>
<dbReference type="GO" id="GO:0008270">
    <property type="term" value="F:zinc ion binding"/>
    <property type="evidence" value="ECO:0007669"/>
    <property type="project" value="UniProtKB-KW"/>
</dbReference>
<dbReference type="PANTHER" id="PTHR46011">
    <property type="entry name" value="NUCLEAR HORMONE RECEPTOR FAMILY MEMBER NHR-86-RELATED"/>
    <property type="match status" value="1"/>
</dbReference>
<dbReference type="InterPro" id="IPR049636">
    <property type="entry name" value="HNF4-like_DBD"/>
</dbReference>
<comment type="caution">
    <text evidence="15">The sequence shown here is derived from an EMBL/GenBank/DDBJ whole genome shotgun (WGS) entry which is preliminary data.</text>
</comment>
<keyword evidence="8" id="KW-0804">Transcription</keyword>
<evidence type="ECO:0000256" key="1">
    <source>
        <dbReference type="ARBA" id="ARBA00004123"/>
    </source>
</evidence>
<evidence type="ECO:0000313" key="14">
    <source>
        <dbReference type="EMBL" id="GMS91820.1"/>
    </source>
</evidence>
<evidence type="ECO:0000256" key="7">
    <source>
        <dbReference type="ARBA" id="ARBA00023125"/>
    </source>
</evidence>